<protein>
    <submittedName>
        <fullName evidence="2">DUF1127 domain-containing protein</fullName>
    </submittedName>
</protein>
<feature type="domain" description="YjiS-like" evidence="1">
    <location>
        <begin position="18"/>
        <end position="52"/>
    </location>
</feature>
<evidence type="ECO:0000313" key="3">
    <source>
        <dbReference type="Proteomes" id="UP001241605"/>
    </source>
</evidence>
<evidence type="ECO:0000313" key="2">
    <source>
        <dbReference type="EMBL" id="WGW02202.1"/>
    </source>
</evidence>
<reference evidence="2 3" key="1">
    <citation type="submission" date="2023-05" db="EMBL/GenBank/DDBJ databases">
        <title>YMD87, complete Genome.</title>
        <authorList>
            <person name="Zhang J."/>
            <person name="Xu X."/>
        </authorList>
    </citation>
    <scope>NUCLEOTIDE SEQUENCE [LARGE SCALE GENOMIC DNA]</scope>
    <source>
        <strain evidence="2 3">YMD87</strain>
    </source>
</reference>
<name>A0ABY8QEJ0_9RHOB</name>
<organism evidence="2 3">
    <name type="scientific">Tropicibacter oceani</name>
    <dbReference type="NCBI Taxonomy" id="3058420"/>
    <lineage>
        <taxon>Bacteria</taxon>
        <taxon>Pseudomonadati</taxon>
        <taxon>Pseudomonadota</taxon>
        <taxon>Alphaproteobacteria</taxon>
        <taxon>Rhodobacterales</taxon>
        <taxon>Roseobacteraceae</taxon>
        <taxon>Tropicibacter</taxon>
    </lineage>
</organism>
<gene>
    <name evidence="2" type="ORF">QF118_09520</name>
</gene>
<proteinExistence type="predicted"/>
<dbReference type="Proteomes" id="UP001241605">
    <property type="component" value="Chromosome"/>
</dbReference>
<evidence type="ECO:0000259" key="1">
    <source>
        <dbReference type="Pfam" id="PF06568"/>
    </source>
</evidence>
<dbReference type="Pfam" id="PF06568">
    <property type="entry name" value="YjiS-like"/>
    <property type="match status" value="1"/>
</dbReference>
<sequence>MIRALPLLLPRLHLAPLAAILRWQAVARQRRALARLDDAALRDVGLSREEARQEAARPFWDAPENWRI</sequence>
<dbReference type="EMBL" id="CP124616">
    <property type="protein sequence ID" value="WGW02202.1"/>
    <property type="molecule type" value="Genomic_DNA"/>
</dbReference>
<dbReference type="RefSeq" id="WP_282298833.1">
    <property type="nucleotide sequence ID" value="NZ_CP124616.1"/>
</dbReference>
<accession>A0ABY8QEJ0</accession>
<dbReference type="InterPro" id="IPR009506">
    <property type="entry name" value="YjiS-like"/>
</dbReference>
<keyword evidence="3" id="KW-1185">Reference proteome</keyword>